<dbReference type="PANTHER" id="PTHR43872:SF1">
    <property type="entry name" value="MONOOXYGENASE, PUTATIVE (AFU_ORTHOLOGUE AFUA_8G02570)-RELATED"/>
    <property type="match status" value="1"/>
</dbReference>
<keyword evidence="4" id="KW-0274">FAD</keyword>
<gene>
    <name evidence="8" type="ORF">GCM10011309_22780</name>
</gene>
<dbReference type="Pfam" id="PF13738">
    <property type="entry name" value="Pyr_redox_3"/>
    <property type="match status" value="1"/>
</dbReference>
<dbReference type="PANTHER" id="PTHR43872">
    <property type="entry name" value="MONOOXYGENASE, PUTATIVE (AFU_ORTHOLOGUE AFUA_8G02570)-RELATED"/>
    <property type="match status" value="1"/>
</dbReference>
<reference evidence="8 9" key="1">
    <citation type="journal article" date="2014" name="Int. J. Syst. Evol. Microbiol.">
        <title>Complete genome sequence of Corynebacterium casei LMG S-19264T (=DSM 44701T), isolated from a smear-ripened cheese.</title>
        <authorList>
            <consortium name="US DOE Joint Genome Institute (JGI-PGF)"/>
            <person name="Walter F."/>
            <person name="Albersmeier A."/>
            <person name="Kalinowski J."/>
            <person name="Ruckert C."/>
        </authorList>
    </citation>
    <scope>NUCLEOTIDE SEQUENCE [LARGE SCALE GENOMIC DNA]</scope>
    <source>
        <strain evidence="8 9">KCTC 23968</strain>
    </source>
</reference>
<dbReference type="InterPro" id="IPR036188">
    <property type="entry name" value="FAD/NAD-bd_sf"/>
</dbReference>
<evidence type="ECO:0000256" key="6">
    <source>
        <dbReference type="ARBA" id="ARBA00023002"/>
    </source>
</evidence>
<evidence type="ECO:0000256" key="1">
    <source>
        <dbReference type="ARBA" id="ARBA00001974"/>
    </source>
</evidence>
<dbReference type="InterPro" id="IPR051820">
    <property type="entry name" value="FAD-binding_MO"/>
</dbReference>
<sequence length="490" mass="54831">MTEHFDTLIVGAGLSGIGAAVHHRRDCPNRSFVILEARERMGGTWDLFRYPGIRSDSDMHTLGYDFKPWTDGKAIADGPSILRYIKETAAEYGIEDHIRYNAKVKSIDWNSDAAHWVVTHADASGATTTLTANFIISAAGYYRYEEGYNPHFEGREDFKGDIIHPQHWPEDYDTSGIKIVVIGSGATAVTLIPSLAPTAVHVTMLQRSPTWIASRPDTDWVANFLRKILPEKTAYKISRAKNIAYSRYVYNMAQRKPKKTGDYLLKQIRKELGEDFDVETHFTPSYNPWDQRLCLVPNSDLFKAMKAGQASVVTDHIERFVPEGILLKSGKILEADLIVTATGLNVVAAGETEIAIDGVVQTIGDKFGYHGLMFSDIPNMVSIFGYTNASWTLRADLISRFSCRLMNYLDANGLDTVTPHAPDDLIPRQWVDFSAGYITRVADKLPKQGDRDPWQNRQDYKFDKEVLMKSALEGDGLIFSSSTAMLEAAE</sequence>
<dbReference type="FunFam" id="3.50.50.60:FF:000228">
    <property type="entry name" value="FAD-containing monooxygenase EthA"/>
    <property type="match status" value="1"/>
</dbReference>
<evidence type="ECO:0000313" key="9">
    <source>
        <dbReference type="Proteomes" id="UP000600865"/>
    </source>
</evidence>
<dbReference type="SUPFAM" id="SSF51905">
    <property type="entry name" value="FAD/NAD(P)-binding domain"/>
    <property type="match status" value="2"/>
</dbReference>
<organism evidence="8 9">
    <name type="scientific">Litorimonas cladophorae</name>
    <dbReference type="NCBI Taxonomy" id="1220491"/>
    <lineage>
        <taxon>Bacteria</taxon>
        <taxon>Pseudomonadati</taxon>
        <taxon>Pseudomonadota</taxon>
        <taxon>Alphaproteobacteria</taxon>
        <taxon>Maricaulales</taxon>
        <taxon>Robiginitomaculaceae</taxon>
    </lineage>
</organism>
<evidence type="ECO:0000256" key="2">
    <source>
        <dbReference type="ARBA" id="ARBA00010139"/>
    </source>
</evidence>
<evidence type="ECO:0000256" key="4">
    <source>
        <dbReference type="ARBA" id="ARBA00022827"/>
    </source>
</evidence>
<dbReference type="Proteomes" id="UP000600865">
    <property type="component" value="Unassembled WGS sequence"/>
</dbReference>
<comment type="similarity">
    <text evidence="2">Belongs to the FAD-binding monooxygenase family.</text>
</comment>
<keyword evidence="6" id="KW-0560">Oxidoreductase</keyword>
<dbReference type="GO" id="GO:0004497">
    <property type="term" value="F:monooxygenase activity"/>
    <property type="evidence" value="ECO:0007669"/>
    <property type="project" value="UniProtKB-KW"/>
</dbReference>
<comment type="caution">
    <text evidence="8">The sequence shown here is derived from an EMBL/GenBank/DDBJ whole genome shotgun (WGS) entry which is preliminary data.</text>
</comment>
<accession>A0A918KQI4</accession>
<dbReference type="Gene3D" id="3.50.50.60">
    <property type="entry name" value="FAD/NAD(P)-binding domain"/>
    <property type="match status" value="1"/>
</dbReference>
<proteinExistence type="inferred from homology"/>
<comment type="cofactor">
    <cofactor evidence="1">
        <name>FAD</name>
        <dbReference type="ChEBI" id="CHEBI:57692"/>
    </cofactor>
</comment>
<evidence type="ECO:0000256" key="3">
    <source>
        <dbReference type="ARBA" id="ARBA00022630"/>
    </source>
</evidence>
<dbReference type="RefSeq" id="WP_189585917.1">
    <property type="nucleotide sequence ID" value="NZ_BMYV01000002.1"/>
</dbReference>
<keyword evidence="3" id="KW-0285">Flavoprotein</keyword>
<name>A0A918KQI4_9PROT</name>
<protein>
    <submittedName>
        <fullName evidence="8">Cyclohexanone monooxygenase</fullName>
    </submittedName>
</protein>
<keyword evidence="5" id="KW-0521">NADP</keyword>
<evidence type="ECO:0000313" key="8">
    <source>
        <dbReference type="EMBL" id="GGX71986.1"/>
    </source>
</evidence>
<keyword evidence="7 8" id="KW-0503">Monooxygenase</keyword>
<keyword evidence="9" id="KW-1185">Reference proteome</keyword>
<evidence type="ECO:0000256" key="5">
    <source>
        <dbReference type="ARBA" id="ARBA00022857"/>
    </source>
</evidence>
<dbReference type="AlphaFoldDB" id="A0A918KQI4"/>
<evidence type="ECO:0000256" key="7">
    <source>
        <dbReference type="ARBA" id="ARBA00023033"/>
    </source>
</evidence>
<dbReference type="EMBL" id="BMYV01000002">
    <property type="protein sequence ID" value="GGX71986.1"/>
    <property type="molecule type" value="Genomic_DNA"/>
</dbReference>